<dbReference type="Proteomes" id="UP000236291">
    <property type="component" value="Unassembled WGS sequence"/>
</dbReference>
<name>A0A2K3NXH1_TRIPR</name>
<protein>
    <submittedName>
        <fullName evidence="1">Uncharacterized protein</fullName>
    </submittedName>
</protein>
<reference evidence="1 2" key="2">
    <citation type="journal article" date="2017" name="Front. Plant Sci.">
        <title>Gene Classification and Mining of Molecular Markers Useful in Red Clover (Trifolium pratense) Breeding.</title>
        <authorList>
            <person name="Istvanek J."/>
            <person name="Dluhosova J."/>
            <person name="Dluhos P."/>
            <person name="Patkova L."/>
            <person name="Nedelnik J."/>
            <person name="Repkova J."/>
        </authorList>
    </citation>
    <scope>NUCLEOTIDE SEQUENCE [LARGE SCALE GENOMIC DNA]</scope>
    <source>
        <strain evidence="2">cv. Tatra</strain>
        <tissue evidence="1">Young leaves</tissue>
    </source>
</reference>
<proteinExistence type="predicted"/>
<gene>
    <name evidence="1" type="ORF">L195_g004243</name>
</gene>
<reference evidence="1 2" key="1">
    <citation type="journal article" date="2014" name="Am. J. Bot.">
        <title>Genome assembly and annotation for red clover (Trifolium pratense; Fabaceae).</title>
        <authorList>
            <person name="Istvanek J."/>
            <person name="Jaros M."/>
            <person name="Krenek A."/>
            <person name="Repkova J."/>
        </authorList>
    </citation>
    <scope>NUCLEOTIDE SEQUENCE [LARGE SCALE GENOMIC DNA]</scope>
    <source>
        <strain evidence="2">cv. Tatra</strain>
        <tissue evidence="1">Young leaves</tissue>
    </source>
</reference>
<accession>A0A2K3NXH1</accession>
<dbReference type="EMBL" id="ASHM01002068">
    <property type="protein sequence ID" value="PNY07740.1"/>
    <property type="molecule type" value="Genomic_DNA"/>
</dbReference>
<organism evidence="1 2">
    <name type="scientific">Trifolium pratense</name>
    <name type="common">Red clover</name>
    <dbReference type="NCBI Taxonomy" id="57577"/>
    <lineage>
        <taxon>Eukaryota</taxon>
        <taxon>Viridiplantae</taxon>
        <taxon>Streptophyta</taxon>
        <taxon>Embryophyta</taxon>
        <taxon>Tracheophyta</taxon>
        <taxon>Spermatophyta</taxon>
        <taxon>Magnoliopsida</taxon>
        <taxon>eudicotyledons</taxon>
        <taxon>Gunneridae</taxon>
        <taxon>Pentapetalae</taxon>
        <taxon>rosids</taxon>
        <taxon>fabids</taxon>
        <taxon>Fabales</taxon>
        <taxon>Fabaceae</taxon>
        <taxon>Papilionoideae</taxon>
        <taxon>50 kb inversion clade</taxon>
        <taxon>NPAAA clade</taxon>
        <taxon>Hologalegina</taxon>
        <taxon>IRL clade</taxon>
        <taxon>Trifolieae</taxon>
        <taxon>Trifolium</taxon>
    </lineage>
</organism>
<sequence>MWLIETKTPVAKRKNNGREAARISKVLSDLIAKRLASGGLKLGGGEIDTDDEVEGVSCCVVTEVEGLFSVSDMALMQILVLGSFVAENERGLWSENWERFRVPVPAIAITTLEKEQFDVVG</sequence>
<evidence type="ECO:0000313" key="1">
    <source>
        <dbReference type="EMBL" id="PNY07740.1"/>
    </source>
</evidence>
<dbReference type="AlphaFoldDB" id="A0A2K3NXH1"/>
<comment type="caution">
    <text evidence="1">The sequence shown here is derived from an EMBL/GenBank/DDBJ whole genome shotgun (WGS) entry which is preliminary data.</text>
</comment>
<evidence type="ECO:0000313" key="2">
    <source>
        <dbReference type="Proteomes" id="UP000236291"/>
    </source>
</evidence>